<feature type="region of interest" description="Disordered" evidence="1">
    <location>
        <begin position="2132"/>
        <end position="2151"/>
    </location>
</feature>
<feature type="region of interest" description="Disordered" evidence="1">
    <location>
        <begin position="192"/>
        <end position="256"/>
    </location>
</feature>
<keyword evidence="2" id="KW-1185">Reference proteome</keyword>
<accession>A0AA85IZS9</accession>
<evidence type="ECO:0000313" key="2">
    <source>
        <dbReference type="Proteomes" id="UP000050795"/>
    </source>
</evidence>
<sequence>MRKEKRRRSYKEYFHDLALVLIPEHGVLRLCPKRQPNERAQKLPLLEFKKQKLEPLEKVLAGATLSVNEVLRYEVKDSDFNRINFGNHTYVIRPGLSAKRFLIQWASQLDYEDLVRIFSKEGSFHQRPSSALATSALPSYIKFDNLQDADFILEDDRKDEKVDKRIFSLRRSLSVPAEIWLTLSQQEADDAEKTLSSEFLPGSSTVPPNTTQATQYSFSSESQNTMLDEFVPTDDKSNDDLRENESMDINEDNEPEQVIQLEDLDNDNNDSVSTSEEHSSLDIVKEDQDDVMTPYENVNDDMEVEVQYTKDNPTEDTVTTNVDNKLVDNLQSALLEDDVFIDENSNVDKAKFQGDVDHEDADLDTGQFNEQSGNISANKAIKGWDGSYLPSTRQFTLTSLELNVSSQDRTPKFPVLSRTKTLPNIKRRPGMNSRKASLTNSNAVHVRGKRFKSDTDQPTSESSFNLPPITSKSKYNEAEMDPTNKENLNKESYEEHQRDAQHKDDDENYDDREFDETTVISIEHGMSFNTPTKYSSESLTKLPYLTEQPLTTRPVVMPTSSIEMSLQGMNEKQSGERHLMNHIHGPNDDNDHTEDENRSIQRKNKTDTTKVVNAVVNKPRQSITINLEPNLPPIQTKRDFSSTETVRKPSLTIPLSKTSGNNRLNKTARIDEKDILFAFMPTNQTDRPVDAPIEKEPKAQSKPENFVQRRQRILQTTEENVALIPVDSPKKTWKSAKENVAAFNQTVKRAIRPAPNPNDFCMTVWSYQEVKQEEVPFSELLTILLSGKPDLISKRIFTEIQPERDLAQELRTAVETIYRVLPKAHAFGTVATLIGMRPGYKLEVQILKHGHKQKEYKNTISKTLVDAFKHSAIQQAIPNQNQHELDKLISQFSEVCSIVATELIGSETLKPGKNFIGVNLDTLIMNLVKGAIYDTPLASRGVLSGLLATAGGGIEALTGLITAAGGGVEGLAKLLATISNPSEAIGEILRSLNDDPVKALQEFSKAMGGGIDGIKNILSALGEDKQKGFQELVKQIGGGAEGLKNLFEATGGIKALMEGLFGEGAEGLTGLIAAAGEDVEGLKNLIEAAGGGIKGLQNLIALGGDQVSGLKNLLTAIGGNNVADALSTLITAAGGAKDGLAALLQESGGGVKGLENLIAAVGGGVDGLKNLLKATGDDPTEALANILLAAGGGVEGFQNLLKAVGGQDSVEGLKNLFGVMGAAGGGAEALKNLLQTIGNGVSPADGLQTLLQALGGDPAEALTNFIASVGGGEEGLKSLIQAAGGDAVGGLTNLLNSLGGSTKEALEALLTASGGGIDGLQKLVAAAGGGVDGLRNILEATGGGAEGLKNLLSSLGGEPAEVLRTLLTNIDGGLANLIAAAGGGALGLKNLLNAVGGGAEGLISLLTAMDGDLNEALINLLNTTGDQKSDLKNLIEALGGGTEGFANLLKVIGDKMPIADLLKTLGGGVEGLATLLNSVDGGNKEEIIQMLINSSGGGVKGLANLLKTAGGGVDAIKEILNSLGGGHNALAKLLASCGDNPAEALKVLLEMLGGDENALKNLLVASGLDPSDPNSLKLLFEALGGAEAGLTTLVYALGGGDAGLKKLLESLGDDAIVTLIAAAGGGEHGTGALIKAIGGRGIDGLTALLNLLGGGENGLAVLIGAAGGGQSGLAALLKAAGQFAEDGDGLSALIAAAGGGAEGLEALINAAGGEEVGLEQLLLAAGATDANSKSNILKRLIESGGGGQEGFNNLLKVISRGKRDRAINGLSGLLKVLGNNPESLEILLGAFGGNSGGLADLLAAAGGGAEALQLLINAAGGGTDGLSKLLAAAKLDDIGQLADILAAAGLSDDVVAAARAGDIMALTDAVARNAAKEYNVRMAGGRPKELCREEKEWLRTRPTGPIRFIQKIITAKRNYKRWKRITEMSSMAQQELDLTIYPALSQSTIETSMHNLYPYHYTIQDKLNGFASRLNSGIFETLTTKIQQLDTLIDYNSRETDLLYENQFVEEQRIIRQEAETAGEDEEEGRHRSDSSGKLTMMPKKEEGEERRQRQEKILLENRKLAETFDEYVNMRKRLRDAEMMENYKIDFSEIKKGQHHLPAVEVNEIEQIMETMNSDEFSALEAADNIEGEDGETGDEGQEQVKTHEEVTTRSNVYSRILVLHDLMREHIGLKRDAKITPAFVWSYFELLKQMKRQVQSSADLNQVGEDGTNSSVNITV</sequence>
<feature type="compositionally biased region" description="Basic and acidic residues" evidence="1">
    <location>
        <begin position="2043"/>
        <end position="2054"/>
    </location>
</feature>
<feature type="compositionally biased region" description="Basic and acidic residues" evidence="1">
    <location>
        <begin position="233"/>
        <end position="245"/>
    </location>
</feature>
<feature type="region of interest" description="Disordered" evidence="1">
    <location>
        <begin position="583"/>
        <end position="604"/>
    </location>
</feature>
<feature type="region of interest" description="Disordered" evidence="1">
    <location>
        <begin position="262"/>
        <end position="281"/>
    </location>
</feature>
<feature type="compositionally biased region" description="Polar residues" evidence="1">
    <location>
        <begin position="456"/>
        <end position="473"/>
    </location>
</feature>
<name>A0AA85IZS9_TRIRE</name>
<feature type="region of interest" description="Disordered" evidence="1">
    <location>
        <begin position="2019"/>
        <end position="2054"/>
    </location>
</feature>
<feature type="compositionally biased region" description="Basic and acidic residues" evidence="1">
    <location>
        <begin position="474"/>
        <end position="505"/>
    </location>
</feature>
<feature type="region of interest" description="Disordered" evidence="1">
    <location>
        <begin position="406"/>
        <end position="509"/>
    </location>
</feature>
<dbReference type="Proteomes" id="UP000050795">
    <property type="component" value="Unassembled WGS sequence"/>
</dbReference>
<proteinExistence type="predicted"/>
<reference evidence="3" key="2">
    <citation type="submission" date="2023-11" db="UniProtKB">
        <authorList>
            <consortium name="WormBaseParasite"/>
        </authorList>
    </citation>
    <scope>IDENTIFICATION</scope>
</reference>
<protein>
    <submittedName>
        <fullName evidence="3">Uncharacterized protein</fullName>
    </submittedName>
</protein>
<reference evidence="2" key="1">
    <citation type="submission" date="2022-06" db="EMBL/GenBank/DDBJ databases">
        <authorList>
            <person name="Berger JAMES D."/>
            <person name="Berger JAMES D."/>
        </authorList>
    </citation>
    <scope>NUCLEOTIDE SEQUENCE [LARGE SCALE GENOMIC DNA]</scope>
</reference>
<feature type="compositionally biased region" description="Acidic residues" evidence="1">
    <location>
        <begin position="2132"/>
        <end position="2143"/>
    </location>
</feature>
<dbReference type="WBParaSite" id="TREG1_134150.1">
    <property type="protein sequence ID" value="TREG1_134150.1"/>
    <property type="gene ID" value="TREG1_134150"/>
</dbReference>
<feature type="compositionally biased region" description="Polar residues" evidence="1">
    <location>
        <begin position="434"/>
        <end position="443"/>
    </location>
</feature>
<evidence type="ECO:0000256" key="1">
    <source>
        <dbReference type="SAM" id="MobiDB-lite"/>
    </source>
</evidence>
<feature type="compositionally biased region" description="Acidic residues" evidence="1">
    <location>
        <begin position="246"/>
        <end position="255"/>
    </location>
</feature>
<feature type="compositionally biased region" description="Polar residues" evidence="1">
    <location>
        <begin position="194"/>
        <end position="226"/>
    </location>
</feature>
<evidence type="ECO:0000313" key="3">
    <source>
        <dbReference type="WBParaSite" id="TREG1_134150.1"/>
    </source>
</evidence>
<organism evidence="2 3">
    <name type="scientific">Trichobilharzia regenti</name>
    <name type="common">Nasal bird schistosome</name>
    <dbReference type="NCBI Taxonomy" id="157069"/>
    <lineage>
        <taxon>Eukaryota</taxon>
        <taxon>Metazoa</taxon>
        <taxon>Spiralia</taxon>
        <taxon>Lophotrochozoa</taxon>
        <taxon>Platyhelminthes</taxon>
        <taxon>Trematoda</taxon>
        <taxon>Digenea</taxon>
        <taxon>Strigeidida</taxon>
        <taxon>Schistosomatoidea</taxon>
        <taxon>Schistosomatidae</taxon>
        <taxon>Trichobilharzia</taxon>
    </lineage>
</organism>